<protein>
    <submittedName>
        <fullName evidence="1">Uncharacterized protein</fullName>
    </submittedName>
</protein>
<reference evidence="1" key="2">
    <citation type="submission" date="2021-01" db="EMBL/GenBank/DDBJ databases">
        <authorList>
            <person name="Schikora-Tamarit M.A."/>
        </authorList>
    </citation>
    <scope>NUCLEOTIDE SEQUENCE</scope>
    <source>
        <strain evidence="1">CBS6075</strain>
    </source>
</reference>
<dbReference type="GeneID" id="70235144"/>
<name>A0A9P8P8I6_9ASCO</name>
<gene>
    <name evidence="1" type="ORF">OGAPHI_003177</name>
</gene>
<accession>A0A9P8P8I6</accession>
<sequence length="125" mass="13923">MSQPSWSLFVNKVGMPNLVTSTHILDSIPITQIVIFECHSNTQVSLPVILPNHSHTREPIHLCGLRMLLNTAPITTELQLFDGRKLLVSEKNNNSFGHQQSKLIFLLITQVTQLQSNQLGSNVLG</sequence>
<organism evidence="1 2">
    <name type="scientific">Ogataea philodendri</name>
    <dbReference type="NCBI Taxonomy" id="1378263"/>
    <lineage>
        <taxon>Eukaryota</taxon>
        <taxon>Fungi</taxon>
        <taxon>Dikarya</taxon>
        <taxon>Ascomycota</taxon>
        <taxon>Saccharomycotina</taxon>
        <taxon>Pichiomycetes</taxon>
        <taxon>Pichiales</taxon>
        <taxon>Pichiaceae</taxon>
        <taxon>Ogataea</taxon>
    </lineage>
</organism>
<dbReference type="RefSeq" id="XP_046062340.1">
    <property type="nucleotide sequence ID" value="XM_046204127.1"/>
</dbReference>
<keyword evidence="2" id="KW-1185">Reference proteome</keyword>
<dbReference type="Proteomes" id="UP000769157">
    <property type="component" value="Unassembled WGS sequence"/>
</dbReference>
<comment type="caution">
    <text evidence="1">The sequence shown here is derived from an EMBL/GenBank/DDBJ whole genome shotgun (WGS) entry which is preliminary data.</text>
</comment>
<dbReference type="AlphaFoldDB" id="A0A9P8P8I6"/>
<proteinExistence type="predicted"/>
<dbReference type="EMBL" id="JAEUBE010000183">
    <property type="protein sequence ID" value="KAH3667528.1"/>
    <property type="molecule type" value="Genomic_DNA"/>
</dbReference>
<reference evidence="1" key="1">
    <citation type="journal article" date="2021" name="Open Biol.">
        <title>Shared evolutionary footprints suggest mitochondrial oxidative damage underlies multiple complex I losses in fungi.</title>
        <authorList>
            <person name="Schikora-Tamarit M.A."/>
            <person name="Marcet-Houben M."/>
            <person name="Nosek J."/>
            <person name="Gabaldon T."/>
        </authorList>
    </citation>
    <scope>NUCLEOTIDE SEQUENCE</scope>
    <source>
        <strain evidence="1">CBS6075</strain>
    </source>
</reference>
<evidence type="ECO:0000313" key="2">
    <source>
        <dbReference type="Proteomes" id="UP000769157"/>
    </source>
</evidence>
<evidence type="ECO:0000313" key="1">
    <source>
        <dbReference type="EMBL" id="KAH3667528.1"/>
    </source>
</evidence>